<comment type="subunit">
    <text evidence="7">Homodimer.</text>
</comment>
<dbReference type="InterPro" id="IPR015421">
    <property type="entry name" value="PyrdxlP-dep_Trfase_major"/>
</dbReference>
<comment type="catalytic activity">
    <reaction evidence="7">
        <text>glycine + acetyl-CoA = (2S)-2-amino-3-oxobutanoate + CoA</text>
        <dbReference type="Rhea" id="RHEA:20736"/>
        <dbReference type="ChEBI" id="CHEBI:57287"/>
        <dbReference type="ChEBI" id="CHEBI:57288"/>
        <dbReference type="ChEBI" id="CHEBI:57305"/>
        <dbReference type="ChEBI" id="CHEBI:78948"/>
        <dbReference type="EC" id="2.3.1.29"/>
    </reaction>
</comment>
<dbReference type="FunFam" id="3.40.640.10:FF:000006">
    <property type="entry name" value="5-aminolevulinate synthase, mitochondrial"/>
    <property type="match status" value="1"/>
</dbReference>
<dbReference type="PANTHER" id="PTHR13693">
    <property type="entry name" value="CLASS II AMINOTRANSFERASE/8-AMINO-7-OXONONANOATE SYNTHASE"/>
    <property type="match status" value="1"/>
</dbReference>
<feature type="binding site" evidence="7">
    <location>
        <begin position="274"/>
        <end position="275"/>
    </location>
    <ligand>
        <name>pyridoxal 5'-phosphate</name>
        <dbReference type="ChEBI" id="CHEBI:597326"/>
        <note>ligand shared between dimeric partners</note>
    </ligand>
</feature>
<dbReference type="InterPro" id="IPR001917">
    <property type="entry name" value="Aminotrans_II_pyridoxalP_BS"/>
</dbReference>
<name>A0A2U1UDG3_9GAMM</name>
<feature type="binding site" evidence="7">
    <location>
        <position position="368"/>
    </location>
    <ligand>
        <name>substrate</name>
    </ligand>
</feature>
<dbReference type="PROSITE" id="PS00599">
    <property type="entry name" value="AA_TRANSFER_CLASS_2"/>
    <property type="match status" value="1"/>
</dbReference>
<gene>
    <name evidence="7" type="primary">kbl</name>
    <name evidence="9" type="ORF">DDT56_01710</name>
</gene>
<dbReference type="InterPro" id="IPR015422">
    <property type="entry name" value="PyrdxlP-dep_Trfase_small"/>
</dbReference>
<dbReference type="InterPro" id="IPR004839">
    <property type="entry name" value="Aminotransferase_I/II_large"/>
</dbReference>
<feature type="domain" description="Aminotransferase class I/classII large" evidence="8">
    <location>
        <begin position="43"/>
        <end position="387"/>
    </location>
</feature>
<dbReference type="EC" id="2.3.1.29" evidence="7"/>
<protein>
    <recommendedName>
        <fullName evidence="7">2-amino-3-ketobutyrate coenzyme A ligase</fullName>
        <shortName evidence="7">AKB ligase</shortName>
        <ecNumber evidence="7">2.3.1.29</ecNumber>
    </recommendedName>
    <alternativeName>
        <fullName evidence="7">Glycine acetyltransferase</fullName>
    </alternativeName>
</protein>
<evidence type="ECO:0000256" key="3">
    <source>
        <dbReference type="ARBA" id="ARBA00010008"/>
    </source>
</evidence>
<comment type="cofactor">
    <cofactor evidence="7">
        <name>pyridoxal 5'-phosphate</name>
        <dbReference type="ChEBI" id="CHEBI:597326"/>
    </cofactor>
    <text evidence="7">Binds 1 pyridoxal phosphate per subunit.</text>
</comment>
<comment type="pathway">
    <text evidence="2">Porphyrin-containing compound metabolism; protoporphyrin-IX biosynthesis; 5-aminolevulinate from glycine: step 1/1.</text>
</comment>
<comment type="pathway">
    <text evidence="1">Cofactor biosynthesis; biotin biosynthesis.</text>
</comment>
<dbReference type="InterPro" id="IPR011282">
    <property type="entry name" value="2am3keto_CoA_ligase"/>
</dbReference>
<dbReference type="InterPro" id="IPR015424">
    <property type="entry name" value="PyrdxlP-dep_Trfase"/>
</dbReference>
<dbReference type="Gene3D" id="3.90.1150.10">
    <property type="entry name" value="Aspartate Aminotransferase, domain 1"/>
    <property type="match status" value="1"/>
</dbReference>
<dbReference type="GO" id="GO:0019518">
    <property type="term" value="P:L-threonine catabolic process to glycine"/>
    <property type="evidence" value="ECO:0007669"/>
    <property type="project" value="UniProtKB-UniRule"/>
</dbReference>
<feature type="binding site" evidence="7">
    <location>
        <position position="136"/>
    </location>
    <ligand>
        <name>substrate</name>
    </ligand>
</feature>
<keyword evidence="5 7" id="KW-0663">Pyridoxal phosphate</keyword>
<dbReference type="Proteomes" id="UP000296159">
    <property type="component" value="Unassembled WGS sequence"/>
</dbReference>
<evidence type="ECO:0000256" key="4">
    <source>
        <dbReference type="ARBA" id="ARBA00022679"/>
    </source>
</evidence>
<feature type="binding site" description="in other chain" evidence="7">
    <location>
        <position position="185"/>
    </location>
    <ligand>
        <name>pyridoxal 5'-phosphate</name>
        <dbReference type="ChEBI" id="CHEBI:597326"/>
        <note>ligand shared between dimeric partners</note>
    </ligand>
</feature>
<feature type="binding site" description="in other chain" evidence="7">
    <location>
        <begin position="111"/>
        <end position="112"/>
    </location>
    <ligand>
        <name>pyridoxal 5'-phosphate</name>
        <dbReference type="ChEBI" id="CHEBI:597326"/>
        <note>ligand shared between dimeric partners</note>
    </ligand>
</feature>
<keyword evidence="6 7" id="KW-0012">Acyltransferase</keyword>
<comment type="similarity">
    <text evidence="3">Belongs to the class-II pyridoxal-phosphate-dependent aminotransferase family. BioF subfamily.</text>
</comment>
<dbReference type="UniPathway" id="UPA00046">
    <property type="reaction ID" value="UER00506"/>
</dbReference>
<evidence type="ECO:0000259" key="8">
    <source>
        <dbReference type="Pfam" id="PF00155"/>
    </source>
</evidence>
<organism evidence="9 10">
    <name type="scientific">Brenneria corticis</name>
    <dbReference type="NCBI Taxonomy" id="2173106"/>
    <lineage>
        <taxon>Bacteria</taxon>
        <taxon>Pseudomonadati</taxon>
        <taxon>Pseudomonadota</taxon>
        <taxon>Gammaproteobacteria</taxon>
        <taxon>Enterobacterales</taxon>
        <taxon>Pectobacteriaceae</taxon>
        <taxon>Brenneria</taxon>
    </lineage>
</organism>
<evidence type="ECO:0000256" key="7">
    <source>
        <dbReference type="HAMAP-Rule" id="MF_00985"/>
    </source>
</evidence>
<dbReference type="NCBIfam" id="NF005394">
    <property type="entry name" value="PRK06939.1"/>
    <property type="match status" value="1"/>
</dbReference>
<sequence>MPAAFYQQLAAQIMAARREGLFKEERLITSPQQAEIAVADRDKLLNFCANNYLGLADDAQVIAAAKAGLDRHGFGMASVRFICGTQDIHKLLEQQLADFLGTDDAILYSSCFDANGGLFETLLGPEDAILSDALNHASIIDGIRLSKARRYRYANNDMNQLEAQLQQARAEGARHVLIATDGVFSMDGVIANLAGICDLADRYDALVMVDDSHAVGFVGERGRGTHEYCGVMERVDIITGTLGKALGGASGGYTAGRREVIDWLRQRSRPYLFSNSLAPSIVTASLKVLEILAQGDELRQRLWANARQFREQMTSAGFTLAGADHAIIPVMLGDAQLAQDFAQALQREGIYVTGFFYPVVPGGQARIRTQMSAAHTPQQVQRAVDAFIRVGRRLGVIA</sequence>
<dbReference type="Pfam" id="PF00155">
    <property type="entry name" value="Aminotran_1_2"/>
    <property type="match status" value="1"/>
</dbReference>
<dbReference type="PANTHER" id="PTHR13693:SF102">
    <property type="entry name" value="2-AMINO-3-KETOBUTYRATE COENZYME A LIGASE, MITOCHONDRIAL"/>
    <property type="match status" value="1"/>
</dbReference>
<dbReference type="NCBIfam" id="TIGR01822">
    <property type="entry name" value="2am3keto_CoA"/>
    <property type="match status" value="1"/>
</dbReference>
<proteinExistence type="inferred from homology"/>
<evidence type="ECO:0000256" key="6">
    <source>
        <dbReference type="ARBA" id="ARBA00023315"/>
    </source>
</evidence>
<reference evidence="9 10" key="1">
    <citation type="submission" date="2018-04" db="EMBL/GenBank/DDBJ databases">
        <title>Brenneria corticis sp.nov.</title>
        <authorList>
            <person name="Li Y."/>
        </authorList>
    </citation>
    <scope>NUCLEOTIDE SEQUENCE [LARGE SCALE GENOMIC DNA]</scope>
    <source>
        <strain evidence="9 10">CFCC 11842</strain>
    </source>
</reference>
<comment type="pathway">
    <text evidence="7">Amino-acid degradation; L-threonine degradation via oxydo-reductase pathway; glycine from L-threonine: step 2/2.</text>
</comment>
<feature type="binding site" description="in other chain" evidence="7">
    <location>
        <begin position="241"/>
        <end position="244"/>
    </location>
    <ligand>
        <name>pyridoxal 5'-phosphate</name>
        <dbReference type="ChEBI" id="CHEBI:597326"/>
        <note>ligand shared between dimeric partners</note>
    </ligand>
</feature>
<evidence type="ECO:0000256" key="5">
    <source>
        <dbReference type="ARBA" id="ARBA00022898"/>
    </source>
</evidence>
<evidence type="ECO:0000256" key="2">
    <source>
        <dbReference type="ARBA" id="ARBA00005029"/>
    </source>
</evidence>
<keyword evidence="10" id="KW-1185">Reference proteome</keyword>
<comment type="function">
    <text evidence="7">Catalyzes the cleavage of 2-amino-3-ketobutyrate to glycine and acetyl-CoA.</text>
</comment>
<dbReference type="SUPFAM" id="SSF53383">
    <property type="entry name" value="PLP-dependent transferases"/>
    <property type="match status" value="1"/>
</dbReference>
<dbReference type="GO" id="GO:0008890">
    <property type="term" value="F:glycine C-acetyltransferase activity"/>
    <property type="evidence" value="ECO:0007669"/>
    <property type="project" value="UniProtKB-UniRule"/>
</dbReference>
<dbReference type="HAMAP" id="MF_00985">
    <property type="entry name" value="2am3keto_CoA_ligase"/>
    <property type="match status" value="1"/>
</dbReference>
<dbReference type="AlphaFoldDB" id="A0A2U1UDG3"/>
<accession>A0A2U1UDG3</accession>
<feature type="modified residue" description="N6-(pyridoxal phosphate)lysine" evidence="7">
    <location>
        <position position="244"/>
    </location>
</feature>
<dbReference type="RefSeq" id="WP_136164772.1">
    <property type="nucleotide sequence ID" value="NZ_KZ819071.1"/>
</dbReference>
<dbReference type="EMBL" id="QDKH01000001">
    <property type="protein sequence ID" value="PWC19713.1"/>
    <property type="molecule type" value="Genomic_DNA"/>
</dbReference>
<feature type="binding site" description="in other chain" evidence="7">
    <location>
        <begin position="210"/>
        <end position="213"/>
    </location>
    <ligand>
        <name>pyridoxal 5'-phosphate</name>
        <dbReference type="ChEBI" id="CHEBI:597326"/>
        <note>ligand shared between dimeric partners</note>
    </ligand>
</feature>
<dbReference type="GO" id="GO:0030170">
    <property type="term" value="F:pyridoxal phosphate binding"/>
    <property type="evidence" value="ECO:0007669"/>
    <property type="project" value="UniProtKB-UniRule"/>
</dbReference>
<dbReference type="FunFam" id="3.90.1150.10:FF:000004">
    <property type="entry name" value="2-amino-3-ketobutyrate coenzyme A ligase"/>
    <property type="match status" value="1"/>
</dbReference>
<comment type="caution">
    <text evidence="9">The sequence shown here is derived from an EMBL/GenBank/DDBJ whole genome shotgun (WGS) entry which is preliminary data.</text>
</comment>
<dbReference type="CDD" id="cd06454">
    <property type="entry name" value="KBL_like"/>
    <property type="match status" value="1"/>
</dbReference>
<evidence type="ECO:0000313" key="10">
    <source>
        <dbReference type="Proteomes" id="UP000296159"/>
    </source>
</evidence>
<dbReference type="InterPro" id="IPR050087">
    <property type="entry name" value="AON_synthase_class-II"/>
</dbReference>
<dbReference type="Gene3D" id="3.40.640.10">
    <property type="entry name" value="Type I PLP-dependent aspartate aminotransferase-like (Major domain)"/>
    <property type="match status" value="1"/>
</dbReference>
<keyword evidence="4 7" id="KW-0808">Transferase</keyword>
<dbReference type="GO" id="GO:0005829">
    <property type="term" value="C:cytosol"/>
    <property type="evidence" value="ECO:0007669"/>
    <property type="project" value="TreeGrafter"/>
</dbReference>
<evidence type="ECO:0000313" key="9">
    <source>
        <dbReference type="EMBL" id="PWC19713.1"/>
    </source>
</evidence>
<evidence type="ECO:0000256" key="1">
    <source>
        <dbReference type="ARBA" id="ARBA00004746"/>
    </source>
</evidence>